<reference evidence="10" key="1">
    <citation type="submission" date="2023-03" db="EMBL/GenBank/DDBJ databases">
        <title>Lomoglobus Profundus gen. nov., sp. nov., a novel member of the phylum Verrucomicrobia, isolated from deep-marine sediment of South China Sea.</title>
        <authorList>
            <person name="Ahmad T."/>
            <person name="Ishaq S.E."/>
            <person name="Wang F."/>
        </authorList>
    </citation>
    <scope>NUCLEOTIDE SEQUENCE</scope>
    <source>
        <strain evidence="10">LMO-M01</strain>
    </source>
</reference>
<dbReference type="PANTHER" id="PTHR30572">
    <property type="entry name" value="MEMBRANE COMPONENT OF TRANSPORTER-RELATED"/>
    <property type="match status" value="1"/>
</dbReference>
<evidence type="ECO:0000256" key="4">
    <source>
        <dbReference type="ARBA" id="ARBA00022989"/>
    </source>
</evidence>
<feature type="transmembrane region" description="Helical" evidence="7">
    <location>
        <begin position="760"/>
        <end position="781"/>
    </location>
</feature>
<evidence type="ECO:0000313" key="10">
    <source>
        <dbReference type="EMBL" id="WED66555.1"/>
    </source>
</evidence>
<evidence type="ECO:0000256" key="1">
    <source>
        <dbReference type="ARBA" id="ARBA00004651"/>
    </source>
</evidence>
<evidence type="ECO:0000256" key="3">
    <source>
        <dbReference type="ARBA" id="ARBA00022692"/>
    </source>
</evidence>
<dbReference type="Proteomes" id="UP001218638">
    <property type="component" value="Chromosome"/>
</dbReference>
<keyword evidence="3 7" id="KW-0812">Transmembrane</keyword>
<feature type="domain" description="ABC3 transporter permease C-terminal" evidence="8">
    <location>
        <begin position="711"/>
        <end position="828"/>
    </location>
</feature>
<dbReference type="EMBL" id="CP119075">
    <property type="protein sequence ID" value="WED66555.1"/>
    <property type="molecule type" value="Genomic_DNA"/>
</dbReference>
<sequence>MFETFFQDLKIGFRVLIKEKSFCALAVLVLGLGIGGVTTQFAVVNGVLLHAFEFPGADRLMDVNIVQRENFTPSNFRNQMLSQDYADMREHQQSFEYFTAYLNGSTVNLTYQSQPRRLTGGYVTHDFFDAVGVFPALGRDFLPEDDQPGVNKAVIISDALWKRDFGADPNVIERTVNVNGVAGTIIGVMPPKFNFPANEEVWLPLHSSFPVRPRNDPNDIGVAILGKLRPGVSIDQAQAEVTSFAANFAQEFPDTNSPFTLGYVRPLIATFTGPQLTGMLLIMLAFCVGVLLIACVNVMNMQFARATLRAKELAIRSSLGATRIRLIRQMLTESLLVASIGALLGIAIAAWSVDFIDAAVHNAANPIPSWMTFELSGKVLASVLVATTLSALVSGFVPAWISSRASSIEVLKEGGRGNTSRSFMIISRGLVVFQIVMTCVLLIGSMLQLQSIRNQQSVDFGYDTGSVLAGRMGLMEGDYPTNASRQQFYETLVRELRASGQFESVALTNRFRMVFSGNGPIEIEGEKYLEDSDRQIANFENITPGYLETLNLRVLDGRDFTENDSDQNAPVAIVNASFAQKHFGHESPIGRRFRTVNGNGTTIGPWREIIGVAATARMQGPFNTQVDDSGFYLPYFATAFGPVLDEPNANQFGTVVVRPRGGQRPEALVNQLQALVNRVDPNLPMYFVETPATTLDALMSQNRLVGNMFLLFGIVAVGLAAVGLYGVMSFTVNQRTQEIGVRMALGADNRTILGMVMRQGAIQVGIGLALGLSIALTIAFIFGSGLSTVLIDVSPSDPLTYIGVTLLLCAVAAVAAFVPARRATRVDPMIALRAD</sequence>
<dbReference type="InterPro" id="IPR017800">
    <property type="entry name" value="ADOP"/>
</dbReference>
<comment type="subcellular location">
    <subcellularLocation>
        <location evidence="1">Cell membrane</location>
        <topology evidence="1">Multi-pass membrane protein</topology>
    </subcellularLocation>
</comment>
<dbReference type="AlphaFoldDB" id="A0AAF0I4L3"/>
<gene>
    <name evidence="10" type="ORF">PXH66_06790</name>
</gene>
<evidence type="ECO:0000256" key="7">
    <source>
        <dbReference type="SAM" id="Phobius"/>
    </source>
</evidence>
<feature type="transmembrane region" description="Helical" evidence="7">
    <location>
        <begin position="801"/>
        <end position="820"/>
    </location>
</feature>
<keyword evidence="4 7" id="KW-1133">Transmembrane helix</keyword>
<feature type="transmembrane region" description="Helical" evidence="7">
    <location>
        <begin position="276"/>
        <end position="299"/>
    </location>
</feature>
<protein>
    <submittedName>
        <fullName evidence="10">ABC transporter permease</fullName>
    </submittedName>
</protein>
<feature type="transmembrane region" description="Helical" evidence="7">
    <location>
        <begin position="708"/>
        <end position="727"/>
    </location>
</feature>
<keyword evidence="5 7" id="KW-0472">Membrane</keyword>
<dbReference type="GO" id="GO:0005886">
    <property type="term" value="C:plasma membrane"/>
    <property type="evidence" value="ECO:0007669"/>
    <property type="project" value="UniProtKB-SubCell"/>
</dbReference>
<feature type="transmembrane region" description="Helical" evidence="7">
    <location>
        <begin position="422"/>
        <end position="447"/>
    </location>
</feature>
<evidence type="ECO:0000313" key="11">
    <source>
        <dbReference type="Proteomes" id="UP001218638"/>
    </source>
</evidence>
<keyword evidence="2" id="KW-1003">Cell membrane</keyword>
<feature type="domain" description="MacB-like periplasmic core" evidence="9">
    <location>
        <begin position="442"/>
        <end position="675"/>
    </location>
</feature>
<evidence type="ECO:0000256" key="5">
    <source>
        <dbReference type="ARBA" id="ARBA00023136"/>
    </source>
</evidence>
<dbReference type="NCBIfam" id="TIGR03434">
    <property type="entry name" value="ADOP"/>
    <property type="match status" value="1"/>
</dbReference>
<comment type="similarity">
    <text evidence="6">Belongs to the ABC-4 integral membrane protein family.</text>
</comment>
<dbReference type="KEGG" id="slom:PXH66_06790"/>
<dbReference type="RefSeq" id="WP_330928997.1">
    <property type="nucleotide sequence ID" value="NZ_CP119075.1"/>
</dbReference>
<name>A0AAF0I4L3_9BACT</name>
<dbReference type="InterPro" id="IPR025857">
    <property type="entry name" value="MacB_PCD"/>
</dbReference>
<dbReference type="InterPro" id="IPR050250">
    <property type="entry name" value="Macrolide_Exporter_MacB"/>
</dbReference>
<feature type="domain" description="MacB-like periplasmic core" evidence="9">
    <location>
        <begin position="24"/>
        <end position="243"/>
    </location>
</feature>
<keyword evidence="11" id="KW-1185">Reference proteome</keyword>
<dbReference type="Pfam" id="PF12704">
    <property type="entry name" value="MacB_PCD"/>
    <property type="match status" value="2"/>
</dbReference>
<feature type="domain" description="ABC3 transporter permease C-terminal" evidence="8">
    <location>
        <begin position="286"/>
        <end position="402"/>
    </location>
</feature>
<dbReference type="PANTHER" id="PTHR30572:SF4">
    <property type="entry name" value="ABC TRANSPORTER PERMEASE YTRF"/>
    <property type="match status" value="1"/>
</dbReference>
<feature type="transmembrane region" description="Helical" evidence="7">
    <location>
        <begin position="21"/>
        <end position="43"/>
    </location>
</feature>
<evidence type="ECO:0000256" key="6">
    <source>
        <dbReference type="ARBA" id="ARBA00038076"/>
    </source>
</evidence>
<evidence type="ECO:0000259" key="9">
    <source>
        <dbReference type="Pfam" id="PF12704"/>
    </source>
</evidence>
<evidence type="ECO:0000256" key="2">
    <source>
        <dbReference type="ARBA" id="ARBA00022475"/>
    </source>
</evidence>
<proteinExistence type="inferred from homology"/>
<dbReference type="Pfam" id="PF02687">
    <property type="entry name" value="FtsX"/>
    <property type="match status" value="2"/>
</dbReference>
<dbReference type="InterPro" id="IPR003838">
    <property type="entry name" value="ABC3_permease_C"/>
</dbReference>
<feature type="transmembrane region" description="Helical" evidence="7">
    <location>
        <begin position="335"/>
        <end position="353"/>
    </location>
</feature>
<accession>A0AAF0I4L3</accession>
<organism evidence="10 11">
    <name type="scientific">Synoicihabitans lomoniglobus</name>
    <dbReference type="NCBI Taxonomy" id="2909285"/>
    <lineage>
        <taxon>Bacteria</taxon>
        <taxon>Pseudomonadati</taxon>
        <taxon>Verrucomicrobiota</taxon>
        <taxon>Opitutia</taxon>
        <taxon>Opitutales</taxon>
        <taxon>Opitutaceae</taxon>
        <taxon>Synoicihabitans</taxon>
    </lineage>
</organism>
<evidence type="ECO:0000259" key="8">
    <source>
        <dbReference type="Pfam" id="PF02687"/>
    </source>
</evidence>
<feature type="transmembrane region" description="Helical" evidence="7">
    <location>
        <begin position="379"/>
        <end position="401"/>
    </location>
</feature>
<dbReference type="GO" id="GO:0022857">
    <property type="term" value="F:transmembrane transporter activity"/>
    <property type="evidence" value="ECO:0007669"/>
    <property type="project" value="TreeGrafter"/>
</dbReference>